<evidence type="ECO:0000313" key="3">
    <source>
        <dbReference type="Proteomes" id="UP000275267"/>
    </source>
</evidence>
<keyword evidence="3" id="KW-1185">Reference proteome</keyword>
<sequence length="228" mass="26379">MGGESSRRTKARHGPNPPCYVEESEEEEVEEEIEEVAKPQPRGRRGGRRQGKEPATSQYAPHLHPPPRQAPYMMRSMSVPRATARTDPRARGAAFEICPRTPDRLIVEFGSDQITHPHCPKRRPQGTVEGFAIAAPRDYQNQSITIENQRAIDVYRYQKNEGLERRFWCDFHKDFYASVIIRKDDASIVPMKYIDWEYFENMNDPSVNAVIAKFEEYKLGDLMGFKYN</sequence>
<evidence type="ECO:0000256" key="1">
    <source>
        <dbReference type="SAM" id="MobiDB-lite"/>
    </source>
</evidence>
<name>A0A3L6Q1D7_PANMI</name>
<proteinExistence type="predicted"/>
<dbReference type="Proteomes" id="UP000275267">
    <property type="component" value="Unassembled WGS sequence"/>
</dbReference>
<organism evidence="2 3">
    <name type="scientific">Panicum miliaceum</name>
    <name type="common">Proso millet</name>
    <name type="synonym">Broomcorn millet</name>
    <dbReference type="NCBI Taxonomy" id="4540"/>
    <lineage>
        <taxon>Eukaryota</taxon>
        <taxon>Viridiplantae</taxon>
        <taxon>Streptophyta</taxon>
        <taxon>Embryophyta</taxon>
        <taxon>Tracheophyta</taxon>
        <taxon>Spermatophyta</taxon>
        <taxon>Magnoliopsida</taxon>
        <taxon>Liliopsida</taxon>
        <taxon>Poales</taxon>
        <taxon>Poaceae</taxon>
        <taxon>PACMAD clade</taxon>
        <taxon>Panicoideae</taxon>
        <taxon>Panicodae</taxon>
        <taxon>Paniceae</taxon>
        <taxon>Panicinae</taxon>
        <taxon>Panicum</taxon>
        <taxon>Panicum sect. Panicum</taxon>
    </lineage>
</organism>
<protein>
    <submittedName>
        <fullName evidence="2">Copia-like retroelement</fullName>
    </submittedName>
</protein>
<feature type="region of interest" description="Disordered" evidence="1">
    <location>
        <begin position="1"/>
        <end position="71"/>
    </location>
</feature>
<feature type="compositionally biased region" description="Acidic residues" evidence="1">
    <location>
        <begin position="22"/>
        <end position="34"/>
    </location>
</feature>
<comment type="caution">
    <text evidence="2">The sequence shown here is derived from an EMBL/GenBank/DDBJ whole genome shotgun (WGS) entry which is preliminary data.</text>
</comment>
<evidence type="ECO:0000313" key="2">
    <source>
        <dbReference type="EMBL" id="RLM66609.1"/>
    </source>
</evidence>
<accession>A0A3L6Q1D7</accession>
<gene>
    <name evidence="2" type="ORF">C2845_PM16G02630</name>
</gene>
<reference evidence="3" key="1">
    <citation type="journal article" date="2019" name="Nat. Commun.">
        <title>The genome of broomcorn millet.</title>
        <authorList>
            <person name="Zou C."/>
            <person name="Miki D."/>
            <person name="Li D."/>
            <person name="Tang Q."/>
            <person name="Xiao L."/>
            <person name="Rajput S."/>
            <person name="Deng P."/>
            <person name="Jia W."/>
            <person name="Huang R."/>
            <person name="Zhang M."/>
            <person name="Sun Y."/>
            <person name="Hu J."/>
            <person name="Fu X."/>
            <person name="Schnable P.S."/>
            <person name="Li F."/>
            <person name="Zhang H."/>
            <person name="Feng B."/>
            <person name="Zhu X."/>
            <person name="Liu R."/>
            <person name="Schnable J.C."/>
            <person name="Zhu J.-K."/>
            <person name="Zhang H."/>
        </authorList>
    </citation>
    <scope>NUCLEOTIDE SEQUENCE [LARGE SCALE GENOMIC DNA]</scope>
</reference>
<dbReference type="EMBL" id="PQIB02000015">
    <property type="protein sequence ID" value="RLM66609.1"/>
    <property type="molecule type" value="Genomic_DNA"/>
</dbReference>
<dbReference type="AlphaFoldDB" id="A0A3L6Q1D7"/>